<sequence>MTTHKPIIPQLFPNPRKIAVFRDFPQMGKSLQNIVMKSARRIISVIMEEDNYVRKYRELKCVRVPAGVTTYSESSGERTVPWNI</sequence>
<organism evidence="1 2">
    <name type="scientific">Cotesia glomerata</name>
    <name type="common">Lepidopteran parasitic wasp</name>
    <name type="synonym">Apanteles glomeratus</name>
    <dbReference type="NCBI Taxonomy" id="32391"/>
    <lineage>
        <taxon>Eukaryota</taxon>
        <taxon>Metazoa</taxon>
        <taxon>Ecdysozoa</taxon>
        <taxon>Arthropoda</taxon>
        <taxon>Hexapoda</taxon>
        <taxon>Insecta</taxon>
        <taxon>Pterygota</taxon>
        <taxon>Neoptera</taxon>
        <taxon>Endopterygota</taxon>
        <taxon>Hymenoptera</taxon>
        <taxon>Apocrita</taxon>
        <taxon>Ichneumonoidea</taxon>
        <taxon>Braconidae</taxon>
        <taxon>Microgastrinae</taxon>
        <taxon>Cotesia</taxon>
    </lineage>
</organism>
<dbReference type="AlphaFoldDB" id="A0AAV7IP17"/>
<name>A0AAV7IP17_COTGL</name>
<reference evidence="1 2" key="1">
    <citation type="journal article" date="2021" name="J. Hered.">
        <title>A chromosome-level genome assembly of the parasitoid wasp, Cotesia glomerata (Hymenoptera: Braconidae).</title>
        <authorList>
            <person name="Pinto B.J."/>
            <person name="Weis J.J."/>
            <person name="Gamble T."/>
            <person name="Ode P.J."/>
            <person name="Paul R."/>
            <person name="Zaspel J.M."/>
        </authorList>
    </citation>
    <scope>NUCLEOTIDE SEQUENCE [LARGE SCALE GENOMIC DNA]</scope>
    <source>
        <strain evidence="1">CgM1</strain>
    </source>
</reference>
<protein>
    <submittedName>
        <fullName evidence="1">Uncharacterized protein</fullName>
    </submittedName>
</protein>
<dbReference type="Proteomes" id="UP000826195">
    <property type="component" value="Unassembled WGS sequence"/>
</dbReference>
<gene>
    <name evidence="1" type="ORF">KQX54_012260</name>
</gene>
<proteinExistence type="predicted"/>
<comment type="caution">
    <text evidence="1">The sequence shown here is derived from an EMBL/GenBank/DDBJ whole genome shotgun (WGS) entry which is preliminary data.</text>
</comment>
<dbReference type="EMBL" id="JAHXZJ010001119">
    <property type="protein sequence ID" value="KAH0554681.1"/>
    <property type="molecule type" value="Genomic_DNA"/>
</dbReference>
<evidence type="ECO:0000313" key="1">
    <source>
        <dbReference type="EMBL" id="KAH0554681.1"/>
    </source>
</evidence>
<evidence type="ECO:0000313" key="2">
    <source>
        <dbReference type="Proteomes" id="UP000826195"/>
    </source>
</evidence>
<accession>A0AAV7IP17</accession>
<keyword evidence="2" id="KW-1185">Reference proteome</keyword>